<dbReference type="AlphaFoldDB" id="A0A1I3RIM2"/>
<organism evidence="1 2">
    <name type="scientific">Thermoflavimicrobium dichotomicum</name>
    <dbReference type="NCBI Taxonomy" id="46223"/>
    <lineage>
        <taxon>Bacteria</taxon>
        <taxon>Bacillati</taxon>
        <taxon>Bacillota</taxon>
        <taxon>Bacilli</taxon>
        <taxon>Bacillales</taxon>
        <taxon>Thermoactinomycetaceae</taxon>
        <taxon>Thermoflavimicrobium</taxon>
    </lineage>
</organism>
<sequence length="88" mass="10356">MEITIETRGLEEKQHPFYVIRYAILQNQQEFLASVARYVHTNQGGRVQFLEPDLKKIHTLPQSMEHLNQLERLIKQEGAQLVQKRNDA</sequence>
<protein>
    <submittedName>
        <fullName evidence="1">Uncharacterized protein</fullName>
    </submittedName>
</protein>
<dbReference type="Proteomes" id="UP000199545">
    <property type="component" value="Unassembled WGS sequence"/>
</dbReference>
<reference evidence="1 2" key="1">
    <citation type="submission" date="2016-10" db="EMBL/GenBank/DDBJ databases">
        <authorList>
            <person name="de Groot N.N."/>
        </authorList>
    </citation>
    <scope>NUCLEOTIDE SEQUENCE [LARGE SCALE GENOMIC DNA]</scope>
    <source>
        <strain evidence="1 2">DSM 44778</strain>
    </source>
</reference>
<proteinExistence type="predicted"/>
<dbReference type="RefSeq" id="WP_093230305.1">
    <property type="nucleotide sequence ID" value="NZ_FORR01000010.1"/>
</dbReference>
<keyword evidence="2" id="KW-1185">Reference proteome</keyword>
<name>A0A1I3RIM2_9BACL</name>
<gene>
    <name evidence="1" type="ORF">SAMN05421852_11035</name>
</gene>
<evidence type="ECO:0000313" key="2">
    <source>
        <dbReference type="Proteomes" id="UP000199545"/>
    </source>
</evidence>
<evidence type="ECO:0000313" key="1">
    <source>
        <dbReference type="EMBL" id="SFJ45890.1"/>
    </source>
</evidence>
<dbReference type="OrthoDB" id="2989923at2"/>
<accession>A0A1I3RIM2</accession>
<dbReference type="EMBL" id="FORR01000010">
    <property type="protein sequence ID" value="SFJ45890.1"/>
    <property type="molecule type" value="Genomic_DNA"/>
</dbReference>